<name>A0ABW7SPP8_9ACTN</name>
<keyword evidence="1" id="KW-0805">Transcription regulation</keyword>
<feature type="DNA-binding region" description="H-T-H motif" evidence="4">
    <location>
        <begin position="28"/>
        <end position="47"/>
    </location>
</feature>
<evidence type="ECO:0000313" key="7">
    <source>
        <dbReference type="Proteomes" id="UP001611075"/>
    </source>
</evidence>
<reference evidence="6 7" key="1">
    <citation type="submission" date="2024-10" db="EMBL/GenBank/DDBJ databases">
        <title>The Natural Products Discovery Center: Release of the First 8490 Sequenced Strains for Exploring Actinobacteria Biosynthetic Diversity.</title>
        <authorList>
            <person name="Kalkreuter E."/>
            <person name="Kautsar S.A."/>
            <person name="Yang D."/>
            <person name="Bader C.D."/>
            <person name="Teijaro C.N."/>
            <person name="Fluegel L."/>
            <person name="Davis C.M."/>
            <person name="Simpson J.R."/>
            <person name="Lauterbach L."/>
            <person name="Steele A.D."/>
            <person name="Gui C."/>
            <person name="Meng S."/>
            <person name="Li G."/>
            <person name="Viehrig K."/>
            <person name="Ye F."/>
            <person name="Su P."/>
            <person name="Kiefer A.F."/>
            <person name="Nichols A."/>
            <person name="Cepeda A.J."/>
            <person name="Yan W."/>
            <person name="Fan B."/>
            <person name="Jiang Y."/>
            <person name="Adhikari A."/>
            <person name="Zheng C.-J."/>
            <person name="Schuster L."/>
            <person name="Cowan T.M."/>
            <person name="Smanski M.J."/>
            <person name="Chevrette M.G."/>
            <person name="De Carvalho L.P.S."/>
            <person name="Shen B."/>
        </authorList>
    </citation>
    <scope>NUCLEOTIDE SEQUENCE [LARGE SCALE GENOMIC DNA]</scope>
    <source>
        <strain evidence="6 7">NPDC021253</strain>
    </source>
</reference>
<dbReference type="PROSITE" id="PS50977">
    <property type="entry name" value="HTH_TETR_2"/>
    <property type="match status" value="1"/>
</dbReference>
<dbReference type="RefSeq" id="WP_396683105.1">
    <property type="nucleotide sequence ID" value="NZ_JBIRPU010000020.1"/>
</dbReference>
<gene>
    <name evidence="6" type="ORF">ACH4OY_23790</name>
</gene>
<dbReference type="SUPFAM" id="SSF46689">
    <property type="entry name" value="Homeodomain-like"/>
    <property type="match status" value="1"/>
</dbReference>
<evidence type="ECO:0000259" key="5">
    <source>
        <dbReference type="PROSITE" id="PS50977"/>
    </source>
</evidence>
<evidence type="ECO:0000313" key="6">
    <source>
        <dbReference type="EMBL" id="MFI0795675.1"/>
    </source>
</evidence>
<keyword evidence="2 4" id="KW-0238">DNA-binding</keyword>
<evidence type="ECO:0000256" key="4">
    <source>
        <dbReference type="PROSITE-ProRule" id="PRU00335"/>
    </source>
</evidence>
<dbReference type="Pfam" id="PF00440">
    <property type="entry name" value="TetR_N"/>
    <property type="match status" value="1"/>
</dbReference>
<evidence type="ECO:0000256" key="2">
    <source>
        <dbReference type="ARBA" id="ARBA00023125"/>
    </source>
</evidence>
<keyword evidence="3" id="KW-0804">Transcription</keyword>
<dbReference type="Proteomes" id="UP001611075">
    <property type="component" value="Unassembled WGS sequence"/>
</dbReference>
<comment type="caution">
    <text evidence="6">The sequence shown here is derived from an EMBL/GenBank/DDBJ whole genome shotgun (WGS) entry which is preliminary data.</text>
</comment>
<proteinExistence type="predicted"/>
<dbReference type="Pfam" id="PF21597">
    <property type="entry name" value="TetR_C_43"/>
    <property type="match status" value="1"/>
</dbReference>
<dbReference type="InterPro" id="IPR049445">
    <property type="entry name" value="TetR_SbtR-like_C"/>
</dbReference>
<dbReference type="PRINTS" id="PR00455">
    <property type="entry name" value="HTHTETR"/>
</dbReference>
<dbReference type="SUPFAM" id="SSF48498">
    <property type="entry name" value="Tetracyclin repressor-like, C-terminal domain"/>
    <property type="match status" value="1"/>
</dbReference>
<dbReference type="InterPro" id="IPR036271">
    <property type="entry name" value="Tet_transcr_reg_TetR-rel_C_sf"/>
</dbReference>
<dbReference type="InterPro" id="IPR050109">
    <property type="entry name" value="HTH-type_TetR-like_transc_reg"/>
</dbReference>
<accession>A0ABW7SPP8</accession>
<organism evidence="6 7">
    <name type="scientific">Micromonospora rubida</name>
    <dbReference type="NCBI Taxonomy" id="2697657"/>
    <lineage>
        <taxon>Bacteria</taxon>
        <taxon>Bacillati</taxon>
        <taxon>Actinomycetota</taxon>
        <taxon>Actinomycetes</taxon>
        <taxon>Micromonosporales</taxon>
        <taxon>Micromonosporaceae</taxon>
        <taxon>Micromonospora</taxon>
    </lineage>
</organism>
<dbReference type="PANTHER" id="PTHR30055">
    <property type="entry name" value="HTH-TYPE TRANSCRIPTIONAL REGULATOR RUTR"/>
    <property type="match status" value="1"/>
</dbReference>
<feature type="domain" description="HTH tetR-type" evidence="5">
    <location>
        <begin position="6"/>
        <end position="65"/>
    </location>
</feature>
<sequence>MRVDAEQNRERILAAARHVLAEAGPGVPMTRIARRAGVAVATLYRRFPSRDDLVAGAYANQWSSCSDSHAAALTDPDPGRALQALIHRLCAYQVHDKGFTAAYVSALITGRGLDQQRADSERVIGTLLARAQAAGTFRADIERADLIVLLAGNAGVVASAGPGDAASASRRYVAHMLRSFVTEATR</sequence>
<dbReference type="Gene3D" id="1.10.357.10">
    <property type="entry name" value="Tetracycline Repressor, domain 2"/>
    <property type="match status" value="1"/>
</dbReference>
<keyword evidence="7" id="KW-1185">Reference proteome</keyword>
<dbReference type="PANTHER" id="PTHR30055:SF234">
    <property type="entry name" value="HTH-TYPE TRANSCRIPTIONAL REGULATOR BETI"/>
    <property type="match status" value="1"/>
</dbReference>
<dbReference type="InterPro" id="IPR009057">
    <property type="entry name" value="Homeodomain-like_sf"/>
</dbReference>
<protein>
    <submittedName>
        <fullName evidence="6">TetR/AcrR family transcriptional regulator</fullName>
    </submittedName>
</protein>
<evidence type="ECO:0000256" key="1">
    <source>
        <dbReference type="ARBA" id="ARBA00023015"/>
    </source>
</evidence>
<evidence type="ECO:0000256" key="3">
    <source>
        <dbReference type="ARBA" id="ARBA00023163"/>
    </source>
</evidence>
<dbReference type="EMBL" id="JBIRPU010000020">
    <property type="protein sequence ID" value="MFI0795675.1"/>
    <property type="molecule type" value="Genomic_DNA"/>
</dbReference>
<dbReference type="InterPro" id="IPR001647">
    <property type="entry name" value="HTH_TetR"/>
</dbReference>